<evidence type="ECO:0000313" key="2">
    <source>
        <dbReference type="EMBL" id="EET08879.1"/>
    </source>
</evidence>
<proteinExistence type="predicted"/>
<accession>A0A0E1W914</accession>
<feature type="region of interest" description="Disordered" evidence="1">
    <location>
        <begin position="1"/>
        <end position="30"/>
    </location>
</feature>
<evidence type="ECO:0000256" key="1">
    <source>
        <dbReference type="SAM" id="MobiDB-lite"/>
    </source>
</evidence>
<name>A0A0E1W914_BURPE</name>
<dbReference type="Proteomes" id="UP000001812">
    <property type="component" value="Chromosome I"/>
</dbReference>
<reference evidence="2" key="1">
    <citation type="submission" date="2009-05" db="EMBL/GenBank/DDBJ databases">
        <authorList>
            <person name="Harkins D.M."/>
            <person name="DeShazer D."/>
            <person name="Woods D.E."/>
            <person name="Brinkac L.M."/>
            <person name="Brown K.A."/>
            <person name="Hung G.C."/>
            <person name="Tuanyok A."/>
            <person name="Zhang B."/>
            <person name="Nierman W.C."/>
        </authorList>
    </citation>
    <scope>NUCLEOTIDE SEQUENCE [LARGE SCALE GENOMIC DNA]</scope>
    <source>
        <strain evidence="2">1710a</strain>
    </source>
</reference>
<protein>
    <submittedName>
        <fullName evidence="2">Uncharacterized protein</fullName>
    </submittedName>
</protein>
<gene>
    <name evidence="2" type="ORF">BURPS1710A_1599</name>
</gene>
<dbReference type="EMBL" id="CM000832">
    <property type="protein sequence ID" value="EET08879.1"/>
    <property type="molecule type" value="Genomic_DNA"/>
</dbReference>
<dbReference type="AlphaFoldDB" id="A0A0E1W914"/>
<dbReference type="HOGENOM" id="CLU_3181174_0_0_4"/>
<feature type="compositionally biased region" description="Basic and acidic residues" evidence="1">
    <location>
        <begin position="19"/>
        <end position="30"/>
    </location>
</feature>
<organism evidence="2">
    <name type="scientific">Burkholderia pseudomallei 1710a</name>
    <dbReference type="NCBI Taxonomy" id="320371"/>
    <lineage>
        <taxon>Bacteria</taxon>
        <taxon>Pseudomonadati</taxon>
        <taxon>Pseudomonadota</taxon>
        <taxon>Betaproteobacteria</taxon>
        <taxon>Burkholderiales</taxon>
        <taxon>Burkholderiaceae</taxon>
        <taxon>Burkholderia</taxon>
        <taxon>pseudomallei group</taxon>
    </lineage>
</organism>
<sequence>MRGGLPPPSAGRAAASCETAHDTIDAPRDFPLDRLPATRYRCQFAT</sequence>